<name>A0A0B6XYE9_9EUPU</name>
<organism evidence="1">
    <name type="scientific">Arion vulgaris</name>
    <dbReference type="NCBI Taxonomy" id="1028688"/>
    <lineage>
        <taxon>Eukaryota</taxon>
        <taxon>Metazoa</taxon>
        <taxon>Spiralia</taxon>
        <taxon>Lophotrochozoa</taxon>
        <taxon>Mollusca</taxon>
        <taxon>Gastropoda</taxon>
        <taxon>Heterobranchia</taxon>
        <taxon>Euthyneura</taxon>
        <taxon>Panpulmonata</taxon>
        <taxon>Eupulmonata</taxon>
        <taxon>Stylommatophora</taxon>
        <taxon>Helicina</taxon>
        <taxon>Arionoidea</taxon>
        <taxon>Arionidae</taxon>
        <taxon>Arion</taxon>
    </lineage>
</organism>
<accession>A0A0B6XYE9</accession>
<feature type="non-terminal residue" evidence="1">
    <location>
        <position position="71"/>
    </location>
</feature>
<proteinExistence type="predicted"/>
<sequence length="71" mass="8110">RTTWTLIEYYEVIITSYYFIRIEGSLLITSESNTTFTMVGSPLLVNTSLGSNYLGLQLNGINQYVYTTLEE</sequence>
<reference evidence="1" key="1">
    <citation type="submission" date="2014-12" db="EMBL/GenBank/DDBJ databases">
        <title>Insight into the proteome of Arion vulgaris.</title>
        <authorList>
            <person name="Aradska J."/>
            <person name="Bulat T."/>
            <person name="Smidak R."/>
            <person name="Sarate P."/>
            <person name="Gangsoo J."/>
            <person name="Sialana F."/>
            <person name="Bilban M."/>
            <person name="Lubec G."/>
        </authorList>
    </citation>
    <scope>NUCLEOTIDE SEQUENCE</scope>
    <source>
        <tissue evidence="1">Skin</tissue>
    </source>
</reference>
<gene>
    <name evidence="1" type="primary">ORF3648</name>
</gene>
<evidence type="ECO:0000313" key="1">
    <source>
        <dbReference type="EMBL" id="CEK48320.1"/>
    </source>
</evidence>
<protein>
    <submittedName>
        <fullName evidence="1">Uncharacterized protein</fullName>
    </submittedName>
</protein>
<dbReference type="AlphaFoldDB" id="A0A0B6XYE9"/>
<dbReference type="EMBL" id="HACG01001455">
    <property type="protein sequence ID" value="CEK48320.1"/>
    <property type="molecule type" value="Transcribed_RNA"/>
</dbReference>
<feature type="non-terminal residue" evidence="1">
    <location>
        <position position="1"/>
    </location>
</feature>